<keyword evidence="7" id="KW-1185">Reference proteome</keyword>
<feature type="domain" description="6-phosphofructo-2-kinase" evidence="5">
    <location>
        <begin position="159"/>
        <end position="231"/>
    </location>
</feature>
<evidence type="ECO:0000256" key="2">
    <source>
        <dbReference type="ARBA" id="ARBA00022840"/>
    </source>
</evidence>
<dbReference type="GO" id="GO:0006000">
    <property type="term" value="P:fructose metabolic process"/>
    <property type="evidence" value="ECO:0007669"/>
    <property type="project" value="InterPro"/>
</dbReference>
<dbReference type="GO" id="GO:0005524">
    <property type="term" value="F:ATP binding"/>
    <property type="evidence" value="ECO:0007669"/>
    <property type="project" value="UniProtKB-KW"/>
</dbReference>
<dbReference type="GO" id="GO:0005829">
    <property type="term" value="C:cytosol"/>
    <property type="evidence" value="ECO:0007669"/>
    <property type="project" value="TreeGrafter"/>
</dbReference>
<sequence length="231" mass="25596">MPASTFANYENGVLTNYTSDTTYHFTYGDNVTFTSTNYTSDTIYTLTADDNVTVMSTNYTSDTIYNSTTDDNATVIFTTLKPSRPPRRRRTRVPKIVQEEGVPIEFVVAAGVALVLIFAVLVYVFVSRHTRARKAEEVKPESSPRAMRTGSSSANSSNDQVRVPNVIALVGLPARGKTYISHKLCRYLNWIGIKTKAFNVGEYRRKACSLDAGGESDFFSPNNAVGTQIRE</sequence>
<gene>
    <name evidence="6" type="ORF">TELCIR_00017</name>
</gene>
<dbReference type="InterPro" id="IPR013079">
    <property type="entry name" value="6Phosfructo_kin"/>
</dbReference>
<proteinExistence type="predicted"/>
<evidence type="ECO:0000259" key="5">
    <source>
        <dbReference type="Pfam" id="PF01591"/>
    </source>
</evidence>
<dbReference type="AlphaFoldDB" id="A0A2G9V5V0"/>
<keyword evidence="4" id="KW-1133">Transmembrane helix</keyword>
<dbReference type="InterPro" id="IPR003094">
    <property type="entry name" value="6Pfruct_kin"/>
</dbReference>
<feature type="compositionally biased region" description="Polar residues" evidence="3">
    <location>
        <begin position="149"/>
        <end position="158"/>
    </location>
</feature>
<evidence type="ECO:0000256" key="4">
    <source>
        <dbReference type="SAM" id="Phobius"/>
    </source>
</evidence>
<evidence type="ECO:0000313" key="7">
    <source>
        <dbReference type="Proteomes" id="UP000230423"/>
    </source>
</evidence>
<name>A0A2G9V5V0_TELCI</name>
<accession>A0A2G9V5V0</accession>
<keyword evidence="4" id="KW-0812">Transmembrane</keyword>
<evidence type="ECO:0000256" key="1">
    <source>
        <dbReference type="ARBA" id="ARBA00022741"/>
    </source>
</evidence>
<evidence type="ECO:0000313" key="6">
    <source>
        <dbReference type="EMBL" id="PIO77838.1"/>
    </source>
</evidence>
<dbReference type="Pfam" id="PF01591">
    <property type="entry name" value="6PF2K"/>
    <property type="match status" value="1"/>
</dbReference>
<dbReference type="Proteomes" id="UP000230423">
    <property type="component" value="Unassembled WGS sequence"/>
</dbReference>
<reference evidence="6 7" key="1">
    <citation type="submission" date="2015-09" db="EMBL/GenBank/DDBJ databases">
        <title>Draft genome of the parasitic nematode Teladorsagia circumcincta isolate WARC Sus (inbred).</title>
        <authorList>
            <person name="Mitreva M."/>
        </authorList>
    </citation>
    <scope>NUCLEOTIDE SEQUENCE [LARGE SCALE GENOMIC DNA]</scope>
    <source>
        <strain evidence="6 7">S</strain>
    </source>
</reference>
<dbReference type="EMBL" id="KZ344985">
    <property type="protein sequence ID" value="PIO77838.1"/>
    <property type="molecule type" value="Genomic_DNA"/>
</dbReference>
<dbReference type="InterPro" id="IPR027417">
    <property type="entry name" value="P-loop_NTPase"/>
</dbReference>
<keyword evidence="1" id="KW-0547">Nucleotide-binding</keyword>
<evidence type="ECO:0000256" key="3">
    <source>
        <dbReference type="SAM" id="MobiDB-lite"/>
    </source>
</evidence>
<dbReference type="GO" id="GO:0006003">
    <property type="term" value="P:fructose 2,6-bisphosphate metabolic process"/>
    <property type="evidence" value="ECO:0007669"/>
    <property type="project" value="InterPro"/>
</dbReference>
<feature type="transmembrane region" description="Helical" evidence="4">
    <location>
        <begin position="106"/>
        <end position="126"/>
    </location>
</feature>
<dbReference type="Gene3D" id="3.40.50.300">
    <property type="entry name" value="P-loop containing nucleotide triphosphate hydrolases"/>
    <property type="match status" value="1"/>
</dbReference>
<keyword evidence="2" id="KW-0067">ATP-binding</keyword>
<keyword evidence="4" id="KW-0472">Membrane</keyword>
<dbReference type="GO" id="GO:0003873">
    <property type="term" value="F:6-phosphofructo-2-kinase activity"/>
    <property type="evidence" value="ECO:0007669"/>
    <property type="project" value="InterPro"/>
</dbReference>
<organism evidence="6 7">
    <name type="scientific">Teladorsagia circumcincta</name>
    <name type="common">Brown stomach worm</name>
    <name type="synonym">Ostertagia circumcincta</name>
    <dbReference type="NCBI Taxonomy" id="45464"/>
    <lineage>
        <taxon>Eukaryota</taxon>
        <taxon>Metazoa</taxon>
        <taxon>Ecdysozoa</taxon>
        <taxon>Nematoda</taxon>
        <taxon>Chromadorea</taxon>
        <taxon>Rhabditida</taxon>
        <taxon>Rhabditina</taxon>
        <taxon>Rhabditomorpha</taxon>
        <taxon>Strongyloidea</taxon>
        <taxon>Trichostrongylidae</taxon>
        <taxon>Teladorsagia</taxon>
    </lineage>
</organism>
<dbReference type="PANTHER" id="PTHR10606">
    <property type="entry name" value="6-PHOSPHOFRUCTO-2-KINASE/FRUCTOSE-2,6-BISPHOSPHATASE"/>
    <property type="match status" value="1"/>
</dbReference>
<dbReference type="PANTHER" id="PTHR10606:SF70">
    <property type="entry name" value="6-PHOSPHOFRUCTO-2-KINASE DOMAIN-CONTAINING PROTEIN"/>
    <property type="match status" value="1"/>
</dbReference>
<dbReference type="GO" id="GO:0004331">
    <property type="term" value="F:fructose-2,6-bisphosphate 2-phosphatase activity"/>
    <property type="evidence" value="ECO:0007669"/>
    <property type="project" value="TreeGrafter"/>
</dbReference>
<dbReference type="OrthoDB" id="267323at2759"/>
<protein>
    <recommendedName>
        <fullName evidence="5">6-phosphofructo-2-kinase domain-containing protein</fullName>
    </recommendedName>
</protein>
<feature type="region of interest" description="Disordered" evidence="3">
    <location>
        <begin position="134"/>
        <end position="158"/>
    </location>
</feature>
<dbReference type="SUPFAM" id="SSF52540">
    <property type="entry name" value="P-loop containing nucleoside triphosphate hydrolases"/>
    <property type="match status" value="1"/>
</dbReference>